<dbReference type="GO" id="GO:0016592">
    <property type="term" value="C:mediator complex"/>
    <property type="evidence" value="ECO:0007669"/>
    <property type="project" value="InterPro"/>
</dbReference>
<name>A0AAV1AW89_VICFA</name>
<dbReference type="InterPro" id="IPR039638">
    <property type="entry name" value="MED33A/B"/>
</dbReference>
<accession>A0AAV1AW89</accession>
<proteinExistence type="predicted"/>
<dbReference type="EMBL" id="OX451740">
    <property type="protein sequence ID" value="CAI8612752.1"/>
    <property type="molecule type" value="Genomic_DNA"/>
</dbReference>
<organism evidence="1 2">
    <name type="scientific">Vicia faba</name>
    <name type="common">Broad bean</name>
    <name type="synonym">Faba vulgaris</name>
    <dbReference type="NCBI Taxonomy" id="3906"/>
    <lineage>
        <taxon>Eukaryota</taxon>
        <taxon>Viridiplantae</taxon>
        <taxon>Streptophyta</taxon>
        <taxon>Embryophyta</taxon>
        <taxon>Tracheophyta</taxon>
        <taxon>Spermatophyta</taxon>
        <taxon>Magnoliopsida</taxon>
        <taxon>eudicotyledons</taxon>
        <taxon>Gunneridae</taxon>
        <taxon>Pentapetalae</taxon>
        <taxon>rosids</taxon>
        <taxon>fabids</taxon>
        <taxon>Fabales</taxon>
        <taxon>Fabaceae</taxon>
        <taxon>Papilionoideae</taxon>
        <taxon>50 kb inversion clade</taxon>
        <taxon>NPAAA clade</taxon>
        <taxon>Hologalegina</taxon>
        <taxon>IRL clade</taxon>
        <taxon>Fabeae</taxon>
        <taxon>Vicia</taxon>
    </lineage>
</organism>
<dbReference type="PANTHER" id="PTHR33739">
    <property type="entry name" value="OS07G0681500 PROTEIN"/>
    <property type="match status" value="1"/>
</dbReference>
<sequence>MCEGNSCAEIEKIYEIAISGSDEEKISAATILCGASLVRGWNIQEHSILFITMLLTPVGLPNHTETESHLISLAPFLNVLLVGISSIDCVHIFSLHGLVPLLAAGLMLLCEVFGSRVPDVTWTVTAAEQLSYHEVFSNAFTLLLRFWRFDILPIEQVRTNAADPPLGSLFSPEYLLLVRNCRVAAFGRSTKDILKLKRLSKIIMNYPKESVFMNSFPKLYFWYKQHQKCIASIRSGLVPGGPVHQIVGALLSMMFLKLHDGSESLKPATLGKSSSSGSGSTLDDALMKLKVPAWDILEAIPYVLDASLNACAHGRISSRELSTGIKDLADFIPASLVAIASYFSAEVTRGIWKPAFMNGVDWPNPAANLSIVEQQIKKTLADTGVNVPSLDIDGDSPAELPLPLAAFVSLSITYKFDKGRGRFLMLIAPVLTAVASGCPWPCMPVLTSLWTQKMMRWSDYFVLRASGTVFQHNRDAVVQLLKSCFKSTLGFGTTSMSDDGGVGALLGHGLPFQVASGVSPVAPGILYLRVYRSIGDISFLNKEIMSILMLSVRDLVSGELSKGNIEKTRHGTKCGHISFVRFMACAKHAALLGASLIWISGGQKLVQSLMIDTVPSWFLSANKLEYNGEQPGALVAKLSGHALAYFVMLSAAFAWGIDHYPVPPNQRALVIGMHLEFLASILERNEFLCCHRATWRTYVSDFLKLMVDCTPMWVQEVDVQLLKKLSQGLRRLNEDELALRLLQVGGIGVMGAAAEMIINFERRL</sequence>
<dbReference type="AlphaFoldDB" id="A0AAV1AW89"/>
<keyword evidence="2" id="KW-1185">Reference proteome</keyword>
<protein>
    <recommendedName>
        <fullName evidence="3">Mediator of RNA polymerase II transcription subunit 33A</fullName>
    </recommendedName>
</protein>
<dbReference type="Proteomes" id="UP001157006">
    <property type="component" value="Chromosome 5"/>
</dbReference>
<dbReference type="GO" id="GO:2000762">
    <property type="term" value="P:regulation of phenylpropanoid metabolic process"/>
    <property type="evidence" value="ECO:0007669"/>
    <property type="project" value="InterPro"/>
</dbReference>
<evidence type="ECO:0000313" key="2">
    <source>
        <dbReference type="Proteomes" id="UP001157006"/>
    </source>
</evidence>
<dbReference type="PANTHER" id="PTHR33739:SF12">
    <property type="entry name" value="MEDIATOR OF RNA POLYMERASE II TRANSCRIPTION SUBUNIT 33A"/>
    <property type="match status" value="1"/>
</dbReference>
<evidence type="ECO:0008006" key="3">
    <source>
        <dbReference type="Google" id="ProtNLM"/>
    </source>
</evidence>
<reference evidence="1 2" key="1">
    <citation type="submission" date="2023-01" db="EMBL/GenBank/DDBJ databases">
        <authorList>
            <person name="Kreplak J."/>
        </authorList>
    </citation>
    <scope>NUCLEOTIDE SEQUENCE [LARGE SCALE GENOMIC DNA]</scope>
</reference>
<gene>
    <name evidence="1" type="ORF">VFH_V049560</name>
</gene>
<evidence type="ECO:0000313" key="1">
    <source>
        <dbReference type="EMBL" id="CAI8612752.1"/>
    </source>
</evidence>